<keyword evidence="6" id="KW-0597">Phosphoprotein</keyword>
<dbReference type="GO" id="GO:0070776">
    <property type="term" value="C:MOZ/MORF histone acetyltransferase complex"/>
    <property type="evidence" value="ECO:0007669"/>
    <property type="project" value="TreeGrafter"/>
</dbReference>
<keyword evidence="10" id="KW-0863">Zinc-finger</keyword>
<feature type="domain" description="H15" evidence="19">
    <location>
        <begin position="88"/>
        <end position="160"/>
    </location>
</feature>
<dbReference type="InParanoid" id="B4J6E8"/>
<feature type="compositionally biased region" description="Polar residues" evidence="18">
    <location>
        <begin position="977"/>
        <end position="990"/>
    </location>
</feature>
<dbReference type="InterPro" id="IPR002717">
    <property type="entry name" value="HAT_MYST-type"/>
</dbReference>
<evidence type="ECO:0000256" key="1">
    <source>
        <dbReference type="ARBA" id="ARBA00004123"/>
    </source>
</evidence>
<dbReference type="HOGENOM" id="CLU_000800_0_0_1"/>
<name>B4J6E8_DROGR</name>
<dbReference type="InterPro" id="IPR036390">
    <property type="entry name" value="WH_DNA-bd_sf"/>
</dbReference>
<feature type="region of interest" description="Disordered" evidence="18">
    <location>
        <begin position="1587"/>
        <end position="1606"/>
    </location>
</feature>
<dbReference type="InterPro" id="IPR005818">
    <property type="entry name" value="Histone_H1/H5_H15"/>
</dbReference>
<dbReference type="InterPro" id="IPR016181">
    <property type="entry name" value="Acyl_CoA_acyltransferase"/>
</dbReference>
<dbReference type="SMART" id="SM00249">
    <property type="entry name" value="PHD"/>
    <property type="match status" value="2"/>
</dbReference>
<feature type="region of interest" description="Disordered" evidence="18">
    <location>
        <begin position="1112"/>
        <end position="1169"/>
    </location>
</feature>
<keyword evidence="12" id="KW-0832">Ubl conjugation</keyword>
<feature type="region of interest" description="Disordered" evidence="18">
    <location>
        <begin position="1364"/>
        <end position="1420"/>
    </location>
</feature>
<feature type="compositionally biased region" description="Acidic residues" evidence="18">
    <location>
        <begin position="407"/>
        <end position="428"/>
    </location>
</feature>
<keyword evidence="14" id="KW-0007">Acetylation</keyword>
<evidence type="ECO:0000256" key="11">
    <source>
        <dbReference type="ARBA" id="ARBA00022833"/>
    </source>
</evidence>
<feature type="compositionally biased region" description="Acidic residues" evidence="18">
    <location>
        <begin position="450"/>
        <end position="462"/>
    </location>
</feature>
<evidence type="ECO:0000256" key="13">
    <source>
        <dbReference type="ARBA" id="ARBA00022853"/>
    </source>
</evidence>
<feature type="domain" description="MYST-type HAT" evidence="20">
    <location>
        <begin position="612"/>
        <end position="893"/>
    </location>
</feature>
<feature type="compositionally biased region" description="Basic and acidic residues" evidence="18">
    <location>
        <begin position="1364"/>
        <end position="1387"/>
    </location>
</feature>
<keyword evidence="15" id="KW-0539">Nucleus</keyword>
<dbReference type="PhylomeDB" id="B4J6E8"/>
<dbReference type="EC" id="2.3.1.48" evidence="3"/>
<dbReference type="SUPFAM" id="SSF55729">
    <property type="entry name" value="Acyl-CoA N-acyltransferases (Nat)"/>
    <property type="match status" value="1"/>
</dbReference>
<dbReference type="GO" id="GO:0003682">
    <property type="term" value="F:chromatin binding"/>
    <property type="evidence" value="ECO:0007669"/>
    <property type="project" value="TreeGrafter"/>
</dbReference>
<evidence type="ECO:0000256" key="6">
    <source>
        <dbReference type="ARBA" id="ARBA00022553"/>
    </source>
</evidence>
<feature type="compositionally biased region" description="Basic residues" evidence="18">
    <location>
        <begin position="1504"/>
        <end position="1514"/>
    </location>
</feature>
<comment type="catalytic activity">
    <reaction evidence="16">
        <text>L-lysyl-[protein] + acetyl-CoA = N(6)-acetyl-L-lysyl-[protein] + CoA + H(+)</text>
        <dbReference type="Rhea" id="RHEA:45948"/>
        <dbReference type="Rhea" id="RHEA-COMP:9752"/>
        <dbReference type="Rhea" id="RHEA-COMP:10731"/>
        <dbReference type="ChEBI" id="CHEBI:15378"/>
        <dbReference type="ChEBI" id="CHEBI:29969"/>
        <dbReference type="ChEBI" id="CHEBI:57287"/>
        <dbReference type="ChEBI" id="CHEBI:57288"/>
        <dbReference type="ChEBI" id="CHEBI:61930"/>
        <dbReference type="EC" id="2.3.1.48"/>
    </reaction>
</comment>
<feature type="compositionally biased region" description="Low complexity" evidence="18">
    <location>
        <begin position="2072"/>
        <end position="2098"/>
    </location>
</feature>
<feature type="active site" description="Proton donor/acceptor" evidence="17">
    <location>
        <position position="788"/>
    </location>
</feature>
<dbReference type="Gene3D" id="3.30.60.60">
    <property type="entry name" value="N-acetyl transferase-like"/>
    <property type="match status" value="1"/>
</dbReference>
<feature type="region of interest" description="Disordered" evidence="18">
    <location>
        <begin position="977"/>
        <end position="1018"/>
    </location>
</feature>
<dbReference type="InterPro" id="IPR040706">
    <property type="entry name" value="Zf-MYST"/>
</dbReference>
<evidence type="ECO:0000259" key="19">
    <source>
        <dbReference type="PROSITE" id="PS51504"/>
    </source>
</evidence>
<evidence type="ECO:0000256" key="8">
    <source>
        <dbReference type="ARBA" id="ARBA00022723"/>
    </source>
</evidence>
<dbReference type="Pfam" id="PF17772">
    <property type="entry name" value="zf-MYST"/>
    <property type="match status" value="1"/>
</dbReference>
<gene>
    <name evidence="22" type="primary">Dgri\GH21719</name>
    <name evidence="22" type="ORF">Dgri_GH21719</name>
</gene>
<keyword evidence="23" id="KW-1185">Reference proteome</keyword>
<dbReference type="PROSITE" id="PS51504">
    <property type="entry name" value="H15"/>
    <property type="match status" value="1"/>
</dbReference>
<dbReference type="PROSITE" id="PS52014">
    <property type="entry name" value="SAMD1_WH"/>
    <property type="match status" value="1"/>
</dbReference>
<dbReference type="FunFam" id="3.40.630.30:FF:000001">
    <property type="entry name" value="Histone acetyltransferase"/>
    <property type="match status" value="1"/>
</dbReference>
<dbReference type="Pfam" id="PF21524">
    <property type="entry name" value="SAMD1_WH"/>
    <property type="match status" value="1"/>
</dbReference>
<dbReference type="PROSITE" id="PS51726">
    <property type="entry name" value="MYST_HAT"/>
    <property type="match status" value="1"/>
</dbReference>
<evidence type="ECO:0000256" key="2">
    <source>
        <dbReference type="ARBA" id="ARBA00010107"/>
    </source>
</evidence>
<dbReference type="Pfam" id="PF01853">
    <property type="entry name" value="MOZ_SAS"/>
    <property type="match status" value="1"/>
</dbReference>
<dbReference type="Gene3D" id="3.30.40.10">
    <property type="entry name" value="Zinc/RING finger domain, C3HC4 (zinc finger)"/>
    <property type="match status" value="1"/>
</dbReference>
<feature type="compositionally biased region" description="Low complexity" evidence="18">
    <location>
        <begin position="1857"/>
        <end position="1867"/>
    </location>
</feature>
<feature type="region of interest" description="Disordered" evidence="18">
    <location>
        <begin position="393"/>
        <end position="468"/>
    </location>
</feature>
<feature type="region of interest" description="Disordered" evidence="18">
    <location>
        <begin position="2065"/>
        <end position="2102"/>
    </location>
</feature>
<feature type="region of interest" description="Disordered" evidence="18">
    <location>
        <begin position="2005"/>
        <end position="2046"/>
    </location>
</feature>
<feature type="compositionally biased region" description="Polar residues" evidence="18">
    <location>
        <begin position="1954"/>
        <end position="1969"/>
    </location>
</feature>
<feature type="region of interest" description="Disordered" evidence="18">
    <location>
        <begin position="541"/>
        <end position="565"/>
    </location>
</feature>
<feature type="compositionally biased region" description="Basic and acidic residues" evidence="18">
    <location>
        <begin position="1139"/>
        <end position="1149"/>
    </location>
</feature>
<dbReference type="FunCoup" id="B4J6E8">
    <property type="interactions" value="15"/>
</dbReference>
<dbReference type="GO" id="GO:0040029">
    <property type="term" value="P:epigenetic regulation of gene expression"/>
    <property type="evidence" value="ECO:0007669"/>
    <property type="project" value="UniProtKB-ARBA"/>
</dbReference>
<reference evidence="22 23" key="1">
    <citation type="journal article" date="2007" name="Nature">
        <title>Evolution of genes and genomes on the Drosophila phylogeny.</title>
        <authorList>
            <consortium name="Drosophila 12 Genomes Consortium"/>
            <person name="Clark A.G."/>
            <person name="Eisen M.B."/>
            <person name="Smith D.R."/>
            <person name="Bergman C.M."/>
            <person name="Oliver B."/>
            <person name="Markow T.A."/>
            <person name="Kaufman T.C."/>
            <person name="Kellis M."/>
            <person name="Gelbart W."/>
            <person name="Iyer V.N."/>
            <person name="Pollard D.A."/>
            <person name="Sackton T.B."/>
            <person name="Larracuente A.M."/>
            <person name="Singh N.D."/>
            <person name="Abad J.P."/>
            <person name="Abt D.N."/>
            <person name="Adryan B."/>
            <person name="Aguade M."/>
            <person name="Akashi H."/>
            <person name="Anderson W.W."/>
            <person name="Aquadro C.F."/>
            <person name="Ardell D.H."/>
            <person name="Arguello R."/>
            <person name="Artieri C.G."/>
            <person name="Barbash D.A."/>
            <person name="Barker D."/>
            <person name="Barsanti P."/>
            <person name="Batterham P."/>
            <person name="Batzoglou S."/>
            <person name="Begun D."/>
            <person name="Bhutkar A."/>
            <person name="Blanco E."/>
            <person name="Bosak S.A."/>
            <person name="Bradley R.K."/>
            <person name="Brand A.D."/>
            <person name="Brent M.R."/>
            <person name="Brooks A.N."/>
            <person name="Brown R.H."/>
            <person name="Butlin R.K."/>
            <person name="Caggese C."/>
            <person name="Calvi B.R."/>
            <person name="Bernardo de Carvalho A."/>
            <person name="Caspi A."/>
            <person name="Castrezana S."/>
            <person name="Celniker S.E."/>
            <person name="Chang J.L."/>
            <person name="Chapple C."/>
            <person name="Chatterji S."/>
            <person name="Chinwalla A."/>
            <person name="Civetta A."/>
            <person name="Clifton S.W."/>
            <person name="Comeron J.M."/>
            <person name="Costello J.C."/>
            <person name="Coyne J.A."/>
            <person name="Daub J."/>
            <person name="David R.G."/>
            <person name="Delcher A.L."/>
            <person name="Delehaunty K."/>
            <person name="Do C.B."/>
            <person name="Ebling H."/>
            <person name="Edwards K."/>
            <person name="Eickbush T."/>
            <person name="Evans J.D."/>
            <person name="Filipski A."/>
            <person name="Findeiss S."/>
            <person name="Freyhult E."/>
            <person name="Fulton L."/>
            <person name="Fulton R."/>
            <person name="Garcia A.C."/>
            <person name="Gardiner A."/>
            <person name="Garfield D.A."/>
            <person name="Garvin B.E."/>
            <person name="Gibson G."/>
            <person name="Gilbert D."/>
            <person name="Gnerre S."/>
            <person name="Godfrey J."/>
            <person name="Good R."/>
            <person name="Gotea V."/>
            <person name="Gravely B."/>
            <person name="Greenberg A.J."/>
            <person name="Griffiths-Jones S."/>
            <person name="Gross S."/>
            <person name="Guigo R."/>
            <person name="Gustafson E.A."/>
            <person name="Haerty W."/>
            <person name="Hahn M.W."/>
            <person name="Halligan D.L."/>
            <person name="Halpern A.L."/>
            <person name="Halter G.M."/>
            <person name="Han M.V."/>
            <person name="Heger A."/>
            <person name="Hillier L."/>
            <person name="Hinrichs A.S."/>
            <person name="Holmes I."/>
            <person name="Hoskins R.A."/>
            <person name="Hubisz M.J."/>
            <person name="Hultmark D."/>
            <person name="Huntley M.A."/>
            <person name="Jaffe D.B."/>
            <person name="Jagadeeshan S."/>
            <person name="Jeck W.R."/>
            <person name="Johnson J."/>
            <person name="Jones C.D."/>
            <person name="Jordan W.C."/>
            <person name="Karpen G.H."/>
            <person name="Kataoka E."/>
            <person name="Keightley P.D."/>
            <person name="Kheradpour P."/>
            <person name="Kirkness E.F."/>
            <person name="Koerich L.B."/>
            <person name="Kristiansen K."/>
            <person name="Kudrna D."/>
            <person name="Kulathinal R.J."/>
            <person name="Kumar S."/>
            <person name="Kwok R."/>
            <person name="Lander E."/>
            <person name="Langley C.H."/>
            <person name="Lapoint R."/>
            <person name="Lazzaro B.P."/>
            <person name="Lee S.J."/>
            <person name="Levesque L."/>
            <person name="Li R."/>
            <person name="Lin C.F."/>
            <person name="Lin M.F."/>
            <person name="Lindblad-Toh K."/>
            <person name="Llopart A."/>
            <person name="Long M."/>
            <person name="Low L."/>
            <person name="Lozovsky E."/>
            <person name="Lu J."/>
            <person name="Luo M."/>
            <person name="Machado C.A."/>
            <person name="Makalowski W."/>
            <person name="Marzo M."/>
            <person name="Matsuda M."/>
            <person name="Matzkin L."/>
            <person name="McAllister B."/>
            <person name="McBride C.S."/>
            <person name="McKernan B."/>
            <person name="McKernan K."/>
            <person name="Mendez-Lago M."/>
            <person name="Minx P."/>
            <person name="Mollenhauer M.U."/>
            <person name="Montooth K."/>
            <person name="Mount S.M."/>
            <person name="Mu X."/>
            <person name="Myers E."/>
            <person name="Negre B."/>
            <person name="Newfeld S."/>
            <person name="Nielsen R."/>
            <person name="Noor M.A."/>
            <person name="O'Grady P."/>
            <person name="Pachter L."/>
            <person name="Papaceit M."/>
            <person name="Parisi M.J."/>
            <person name="Parisi M."/>
            <person name="Parts L."/>
            <person name="Pedersen J.S."/>
            <person name="Pesole G."/>
            <person name="Phillippy A.M."/>
            <person name="Ponting C.P."/>
            <person name="Pop M."/>
            <person name="Porcelli D."/>
            <person name="Powell J.R."/>
            <person name="Prohaska S."/>
            <person name="Pruitt K."/>
            <person name="Puig M."/>
            <person name="Quesneville H."/>
            <person name="Ram K.R."/>
            <person name="Rand D."/>
            <person name="Rasmussen M.D."/>
            <person name="Reed L.K."/>
            <person name="Reenan R."/>
            <person name="Reily A."/>
            <person name="Remington K.A."/>
            <person name="Rieger T.T."/>
            <person name="Ritchie M.G."/>
            <person name="Robin C."/>
            <person name="Rogers Y.H."/>
            <person name="Rohde C."/>
            <person name="Rozas J."/>
            <person name="Rubenfield M.J."/>
            <person name="Ruiz A."/>
            <person name="Russo S."/>
            <person name="Salzberg S.L."/>
            <person name="Sanchez-Gracia A."/>
            <person name="Saranga D.J."/>
            <person name="Sato H."/>
            <person name="Schaeffer S.W."/>
            <person name="Schatz M.C."/>
            <person name="Schlenke T."/>
            <person name="Schwartz R."/>
            <person name="Segarra C."/>
            <person name="Singh R.S."/>
            <person name="Sirot L."/>
            <person name="Sirota M."/>
            <person name="Sisneros N.B."/>
            <person name="Smith C.D."/>
            <person name="Smith T.F."/>
            <person name="Spieth J."/>
            <person name="Stage D.E."/>
            <person name="Stark A."/>
            <person name="Stephan W."/>
            <person name="Strausberg R.L."/>
            <person name="Strempel S."/>
            <person name="Sturgill D."/>
            <person name="Sutton G."/>
            <person name="Sutton G.G."/>
            <person name="Tao W."/>
            <person name="Teichmann S."/>
            <person name="Tobari Y.N."/>
            <person name="Tomimura Y."/>
            <person name="Tsolas J.M."/>
            <person name="Valente V.L."/>
            <person name="Venter E."/>
            <person name="Venter J.C."/>
            <person name="Vicario S."/>
            <person name="Vieira F.G."/>
            <person name="Vilella A.J."/>
            <person name="Villasante A."/>
            <person name="Walenz B."/>
            <person name="Wang J."/>
            <person name="Wasserman M."/>
            <person name="Watts T."/>
            <person name="Wilson D."/>
            <person name="Wilson R.K."/>
            <person name="Wing R.A."/>
            <person name="Wolfner M.F."/>
            <person name="Wong A."/>
            <person name="Wong G.K."/>
            <person name="Wu C.I."/>
            <person name="Wu G."/>
            <person name="Yamamoto D."/>
            <person name="Yang H.P."/>
            <person name="Yang S.P."/>
            <person name="Yorke J.A."/>
            <person name="Yoshida K."/>
            <person name="Zdobnov E."/>
            <person name="Zhang P."/>
            <person name="Zhang Y."/>
            <person name="Zimin A.V."/>
            <person name="Baldwin J."/>
            <person name="Abdouelleil A."/>
            <person name="Abdulkadir J."/>
            <person name="Abebe A."/>
            <person name="Abera B."/>
            <person name="Abreu J."/>
            <person name="Acer S.C."/>
            <person name="Aftuck L."/>
            <person name="Alexander A."/>
            <person name="An P."/>
            <person name="Anderson E."/>
            <person name="Anderson S."/>
            <person name="Arachi H."/>
            <person name="Azer M."/>
            <person name="Bachantsang P."/>
            <person name="Barry A."/>
            <person name="Bayul T."/>
            <person name="Berlin A."/>
            <person name="Bessette D."/>
            <person name="Bloom T."/>
            <person name="Blye J."/>
            <person name="Boguslavskiy L."/>
            <person name="Bonnet C."/>
            <person name="Boukhgalter B."/>
            <person name="Bourzgui I."/>
            <person name="Brown A."/>
            <person name="Cahill P."/>
            <person name="Channer S."/>
            <person name="Cheshatsang Y."/>
            <person name="Chuda L."/>
            <person name="Citroen M."/>
            <person name="Collymore A."/>
            <person name="Cooke P."/>
            <person name="Costello M."/>
            <person name="D'Aco K."/>
            <person name="Daza R."/>
            <person name="De Haan G."/>
            <person name="DeGray S."/>
            <person name="DeMaso C."/>
            <person name="Dhargay N."/>
            <person name="Dooley K."/>
            <person name="Dooley E."/>
            <person name="Doricent M."/>
            <person name="Dorje P."/>
            <person name="Dorjee K."/>
            <person name="Dupes A."/>
            <person name="Elong R."/>
            <person name="Falk J."/>
            <person name="Farina A."/>
            <person name="Faro S."/>
            <person name="Ferguson D."/>
            <person name="Fisher S."/>
            <person name="Foley C.D."/>
            <person name="Franke A."/>
            <person name="Friedrich D."/>
            <person name="Gadbois L."/>
            <person name="Gearin G."/>
            <person name="Gearin C.R."/>
            <person name="Giannoukos G."/>
            <person name="Goode T."/>
            <person name="Graham J."/>
            <person name="Grandbois E."/>
            <person name="Grewal S."/>
            <person name="Gyaltsen K."/>
            <person name="Hafez N."/>
            <person name="Hagos B."/>
            <person name="Hall J."/>
            <person name="Henson C."/>
            <person name="Hollinger A."/>
            <person name="Honan T."/>
            <person name="Huard M.D."/>
            <person name="Hughes L."/>
            <person name="Hurhula B."/>
            <person name="Husby M.E."/>
            <person name="Kamat A."/>
            <person name="Kanga B."/>
            <person name="Kashin S."/>
            <person name="Khazanovich D."/>
            <person name="Kisner P."/>
            <person name="Lance K."/>
            <person name="Lara M."/>
            <person name="Lee W."/>
            <person name="Lennon N."/>
            <person name="Letendre F."/>
            <person name="LeVine R."/>
            <person name="Lipovsky A."/>
            <person name="Liu X."/>
            <person name="Liu J."/>
            <person name="Liu S."/>
            <person name="Lokyitsang T."/>
            <person name="Lokyitsang Y."/>
            <person name="Lubonja R."/>
            <person name="Lui A."/>
            <person name="MacDonald P."/>
            <person name="Magnisalis V."/>
            <person name="Maru K."/>
            <person name="Matthews C."/>
            <person name="McCusker W."/>
            <person name="McDonough S."/>
            <person name="Mehta T."/>
            <person name="Meldrim J."/>
            <person name="Meneus L."/>
            <person name="Mihai O."/>
            <person name="Mihalev A."/>
            <person name="Mihova T."/>
            <person name="Mittelman R."/>
            <person name="Mlenga V."/>
            <person name="Montmayeur A."/>
            <person name="Mulrain L."/>
            <person name="Navidi A."/>
            <person name="Naylor J."/>
            <person name="Negash T."/>
            <person name="Nguyen T."/>
            <person name="Nguyen N."/>
            <person name="Nicol R."/>
            <person name="Norbu C."/>
            <person name="Norbu N."/>
            <person name="Novod N."/>
            <person name="O'Neill B."/>
            <person name="Osman S."/>
            <person name="Markiewicz E."/>
            <person name="Oyono O.L."/>
            <person name="Patti C."/>
            <person name="Phunkhang P."/>
            <person name="Pierre F."/>
            <person name="Priest M."/>
            <person name="Raghuraman S."/>
            <person name="Rege F."/>
            <person name="Reyes R."/>
            <person name="Rise C."/>
            <person name="Rogov P."/>
            <person name="Ross K."/>
            <person name="Ryan E."/>
            <person name="Settipalli S."/>
            <person name="Shea T."/>
            <person name="Sherpa N."/>
            <person name="Shi L."/>
            <person name="Shih D."/>
            <person name="Sparrow T."/>
            <person name="Spaulding J."/>
            <person name="Stalker J."/>
            <person name="Stange-Thomann N."/>
            <person name="Stavropoulos S."/>
            <person name="Stone C."/>
            <person name="Strader C."/>
            <person name="Tesfaye S."/>
            <person name="Thomson T."/>
            <person name="Thoulutsang Y."/>
            <person name="Thoulutsang D."/>
            <person name="Topham K."/>
            <person name="Topping I."/>
            <person name="Tsamla T."/>
            <person name="Vassiliev H."/>
            <person name="Vo A."/>
            <person name="Wangchuk T."/>
            <person name="Wangdi T."/>
            <person name="Weiand M."/>
            <person name="Wilkinson J."/>
            <person name="Wilson A."/>
            <person name="Yadav S."/>
            <person name="Young G."/>
            <person name="Yu Q."/>
            <person name="Zembek L."/>
            <person name="Zhong D."/>
            <person name="Zimmer A."/>
            <person name="Zwirko Z."/>
            <person name="Jaffe D.B."/>
            <person name="Alvarez P."/>
            <person name="Brockman W."/>
            <person name="Butler J."/>
            <person name="Chin C."/>
            <person name="Gnerre S."/>
            <person name="Grabherr M."/>
            <person name="Kleber M."/>
            <person name="Mauceli E."/>
            <person name="MacCallum I."/>
        </authorList>
    </citation>
    <scope>NUCLEOTIDE SEQUENCE [LARGE SCALE GENOMIC DNA]</scope>
    <source>
        <strain evidence="23">Tucson 15287-2541.00</strain>
    </source>
</reference>
<dbReference type="InterPro" id="IPR011011">
    <property type="entry name" value="Znf_FYVE_PHD"/>
</dbReference>
<evidence type="ECO:0000256" key="12">
    <source>
        <dbReference type="ARBA" id="ARBA00022843"/>
    </source>
</evidence>
<keyword evidence="11" id="KW-0862">Zinc</keyword>
<dbReference type="Gene3D" id="3.40.630.30">
    <property type="match status" value="1"/>
</dbReference>
<dbReference type="GO" id="GO:0010484">
    <property type="term" value="F:histone H3 acetyltransferase activity"/>
    <property type="evidence" value="ECO:0007669"/>
    <property type="project" value="TreeGrafter"/>
</dbReference>
<dbReference type="GO" id="GO:0003712">
    <property type="term" value="F:transcription coregulator activity"/>
    <property type="evidence" value="ECO:0007669"/>
    <property type="project" value="TreeGrafter"/>
</dbReference>
<dbReference type="STRING" id="7222.B4J6E8"/>
<dbReference type="GO" id="GO:0006357">
    <property type="term" value="P:regulation of transcription by RNA polymerase II"/>
    <property type="evidence" value="ECO:0007669"/>
    <property type="project" value="TreeGrafter"/>
</dbReference>
<evidence type="ECO:0000256" key="14">
    <source>
        <dbReference type="ARBA" id="ARBA00022990"/>
    </source>
</evidence>
<keyword evidence="13" id="KW-0156">Chromatin regulator</keyword>
<dbReference type="SMR" id="B4J6E8"/>
<dbReference type="InterPro" id="IPR013083">
    <property type="entry name" value="Znf_RING/FYVE/PHD"/>
</dbReference>
<dbReference type="SUPFAM" id="SSF46785">
    <property type="entry name" value="Winged helix' DNA-binding domain"/>
    <property type="match status" value="1"/>
</dbReference>
<evidence type="ECO:0000256" key="7">
    <source>
        <dbReference type="ARBA" id="ARBA00022679"/>
    </source>
</evidence>
<feature type="region of interest" description="Disordered" evidence="18">
    <location>
        <begin position="1792"/>
        <end position="1867"/>
    </location>
</feature>
<dbReference type="InterPro" id="IPR036388">
    <property type="entry name" value="WH-like_DNA-bd_sf"/>
</dbReference>
<dbReference type="GO" id="GO:0006334">
    <property type="term" value="P:nucleosome assembly"/>
    <property type="evidence" value="ECO:0007669"/>
    <property type="project" value="InterPro"/>
</dbReference>
<feature type="compositionally biased region" description="Low complexity" evidence="18">
    <location>
        <begin position="397"/>
        <end position="406"/>
    </location>
</feature>
<evidence type="ECO:0000256" key="3">
    <source>
        <dbReference type="ARBA" id="ARBA00013184"/>
    </source>
</evidence>
<dbReference type="PANTHER" id="PTHR10615">
    <property type="entry name" value="HISTONE ACETYLTRANSFERASE"/>
    <property type="match status" value="1"/>
</dbReference>
<feature type="region of interest" description="Disordered" evidence="18">
    <location>
        <begin position="1951"/>
        <end position="1979"/>
    </location>
</feature>
<evidence type="ECO:0000259" key="21">
    <source>
        <dbReference type="PROSITE" id="PS52014"/>
    </source>
</evidence>
<dbReference type="InterPro" id="IPR001965">
    <property type="entry name" value="Znf_PHD"/>
</dbReference>
<evidence type="ECO:0000256" key="9">
    <source>
        <dbReference type="ARBA" id="ARBA00022737"/>
    </source>
</evidence>
<dbReference type="OrthoDB" id="787137at2759"/>
<dbReference type="PANTHER" id="PTHR10615:SF217">
    <property type="entry name" value="HISTONE ACETYLTRANSFERASE"/>
    <property type="match status" value="1"/>
</dbReference>
<feature type="compositionally biased region" description="Polar residues" evidence="18">
    <location>
        <begin position="1826"/>
        <end position="1848"/>
    </location>
</feature>
<dbReference type="InterPro" id="IPR048589">
    <property type="entry name" value="SAMD1-like_WH"/>
</dbReference>
<keyword evidence="7" id="KW-0808">Transferase</keyword>
<feature type="compositionally biased region" description="Basic and acidic residues" evidence="18">
    <location>
        <begin position="993"/>
        <end position="1002"/>
    </location>
</feature>
<evidence type="ECO:0000256" key="17">
    <source>
        <dbReference type="PIRSR" id="PIRSR602717-51"/>
    </source>
</evidence>
<dbReference type="FunFam" id="3.30.60.60:FF:000001">
    <property type="entry name" value="Histone acetyltransferase"/>
    <property type="match status" value="1"/>
</dbReference>
<keyword evidence="5" id="KW-1017">Isopeptide bond</keyword>
<feature type="compositionally biased region" description="Basic and acidic residues" evidence="18">
    <location>
        <begin position="1515"/>
        <end position="1530"/>
    </location>
</feature>
<dbReference type="EMBL" id="CH916367">
    <property type="protein sequence ID" value="EDW01949.1"/>
    <property type="molecule type" value="Genomic_DNA"/>
</dbReference>
<evidence type="ECO:0000256" key="15">
    <source>
        <dbReference type="ARBA" id="ARBA00023242"/>
    </source>
</evidence>
<feature type="compositionally biased region" description="Polar residues" evidence="18">
    <location>
        <begin position="2036"/>
        <end position="2046"/>
    </location>
</feature>
<evidence type="ECO:0000256" key="10">
    <source>
        <dbReference type="ARBA" id="ARBA00022771"/>
    </source>
</evidence>
<dbReference type="FunFam" id="1.10.10.10:FF:000123">
    <property type="entry name" value="Histone acetyltransferase"/>
    <property type="match status" value="1"/>
</dbReference>
<feature type="compositionally biased region" description="Polar residues" evidence="18">
    <location>
        <begin position="1805"/>
        <end position="1817"/>
    </location>
</feature>
<evidence type="ECO:0000256" key="4">
    <source>
        <dbReference type="ARBA" id="ARBA00022491"/>
    </source>
</evidence>
<evidence type="ECO:0000313" key="22">
    <source>
        <dbReference type="EMBL" id="EDW01949.1"/>
    </source>
</evidence>
<proteinExistence type="inferred from homology"/>
<dbReference type="GO" id="GO:0003677">
    <property type="term" value="F:DNA binding"/>
    <property type="evidence" value="ECO:0007669"/>
    <property type="project" value="InterPro"/>
</dbReference>
<dbReference type="CDD" id="cd04301">
    <property type="entry name" value="NAT_SF"/>
    <property type="match status" value="1"/>
</dbReference>
<dbReference type="GO" id="GO:0000786">
    <property type="term" value="C:nucleosome"/>
    <property type="evidence" value="ECO:0007669"/>
    <property type="project" value="InterPro"/>
</dbReference>
<organism evidence="23">
    <name type="scientific">Drosophila grimshawi</name>
    <name type="common">Hawaiian fruit fly</name>
    <name type="synonym">Idiomyia grimshawi</name>
    <dbReference type="NCBI Taxonomy" id="7222"/>
    <lineage>
        <taxon>Eukaryota</taxon>
        <taxon>Metazoa</taxon>
        <taxon>Ecdysozoa</taxon>
        <taxon>Arthropoda</taxon>
        <taxon>Hexapoda</taxon>
        <taxon>Insecta</taxon>
        <taxon>Pterygota</taxon>
        <taxon>Neoptera</taxon>
        <taxon>Endopterygota</taxon>
        <taxon>Diptera</taxon>
        <taxon>Brachycera</taxon>
        <taxon>Muscomorpha</taxon>
        <taxon>Ephydroidea</taxon>
        <taxon>Drosophilidae</taxon>
        <taxon>Drosophila</taxon>
        <taxon>Hawaiian Drosophila</taxon>
    </lineage>
</organism>
<evidence type="ECO:0000256" key="5">
    <source>
        <dbReference type="ARBA" id="ARBA00022499"/>
    </source>
</evidence>
<dbReference type="Gene3D" id="1.10.10.10">
    <property type="entry name" value="Winged helix-like DNA-binding domain superfamily/Winged helix DNA-binding domain"/>
    <property type="match status" value="2"/>
</dbReference>
<keyword evidence="8" id="KW-0479">Metal-binding</keyword>
<feature type="compositionally biased region" description="Low complexity" evidence="18">
    <location>
        <begin position="1970"/>
        <end position="1979"/>
    </location>
</feature>
<dbReference type="GO" id="GO:0008270">
    <property type="term" value="F:zinc ion binding"/>
    <property type="evidence" value="ECO:0007669"/>
    <property type="project" value="UniProtKB-KW"/>
</dbReference>
<evidence type="ECO:0000259" key="20">
    <source>
        <dbReference type="PROSITE" id="PS51726"/>
    </source>
</evidence>
<dbReference type="CDD" id="cd15489">
    <property type="entry name" value="PHD_SF"/>
    <property type="match status" value="1"/>
</dbReference>
<feature type="region of interest" description="Disordered" evidence="18">
    <location>
        <begin position="1613"/>
        <end position="1676"/>
    </location>
</feature>
<comment type="similarity">
    <text evidence="2">Belongs to the MYST (SAS/MOZ) family.</text>
</comment>
<dbReference type="GO" id="GO:0005634">
    <property type="term" value="C:nucleus"/>
    <property type="evidence" value="ECO:0007669"/>
    <property type="project" value="UniProtKB-SubCell"/>
</dbReference>
<dbReference type="OMA" id="KRHEHER"/>
<feature type="domain" description="SAMD1-like winged helix (WH)" evidence="21">
    <location>
        <begin position="5"/>
        <end position="81"/>
    </location>
</feature>
<keyword evidence="4" id="KW-0678">Repressor</keyword>
<evidence type="ECO:0000313" key="23">
    <source>
        <dbReference type="Proteomes" id="UP000001070"/>
    </source>
</evidence>
<evidence type="ECO:0000256" key="18">
    <source>
        <dbReference type="SAM" id="MobiDB-lite"/>
    </source>
</evidence>
<comment type="subcellular location">
    <subcellularLocation>
        <location evidence="1">Nucleus</location>
    </subcellularLocation>
</comment>
<accession>B4J6E8</accession>
<sequence>MRESAHDISMDTWKQWILEAISKIRSQKQRPSVQRICQAIGTHHKFHEDIVAEKLEKAVESGAVIKVYNKGLHSYKAPMAKRRIKVDKSTNLYKVVAKAVNDLGECEGSTIKNIENYIQKFNCIDLSPNVDFKAIIKLSIKKAVDTGFLVQEGKLYKKGKSLTTPRKSVVEADVLIKGEETCTHCSGNSQKNLNGIPEPLSSCKQCGISLHTTCANIAGRCKSQSYVLLYMLVTKGTLWNCQKCADCVVCKIHNRGPCLLQCFACKNHFHLTCLDTIPDKKPKHPYRCKACLNIDHPKSLRRDTGNIKLELVGNDKIVQYSNTAQKPYNNCKRQMIKSEGFIENPSTSQHCISGVAGNNRQKKKNAVVMNKFTTPIKQKKIYRDNIVNQLNRKRNYSDLSSSTSSSDSDDEEEDDDKNAGCEDQDDSTSSDSCTSSSSESDSSTSSSDSSECDDDNDEEDYDTDRSTLKENIFENEKKLEFRSSPNDNESLMDVTSDNWGFAAVAKNPVDNKYKNNFKAMSYTKKMSDIYQLSPNVEANKPNKYATDKSDNMAAKSTLPSSRNNSILENQHLPPGVNSFDVELYQEVLQKAVIKVYNNPPEMATEKNHSLIHCGQSPKSIEIGKWNIDTWYSSPFPQEYARLLKLFLCEFCLKYTKSRSVLDRHQNKCIWKQPPGTEIFRQGDISVFEVDGNVNKIYCQNLCLLAKFFLDHKTLYYDVEPFLFYILTKNDQVGCHLVGYFSKEKHCSQKYNVSCILTLPQYQRQGYGRFLIDFSYLLSREEGQLGTPEKPLSDLGRLSYFSYWKSVVLEYLYKYRNKKTTTFKDIAIKTGLAVSDIALAFELLNFIKLRKNDGDIRFQITVKIDWKKVLLHHNKRSQSKTRIVIEADCLRWSPLMSISRSPNNNIRPISNREYLSTQLIENSDSKDILYENKIEKIIEPQLNSTIELFKDTNKDCTKTTKSTSQNIDKDASYSKKNAYNSTVESTHSTPMLNDAKRSKRPFEDLIENSDSSDSKYSKKSLESAEYNILTKRALRLAKRKDVIPHTNKRKHFERKNNIDNVEHNVSNPVDQPHTNKEIVDKCSLSLGAAVPEINNRNIKKHESIDKPINIVPKLRGKKSNGKRDEEAEEAPAQPSTAEVPIKEPDNEKPTLKTPMEVVETTENEKEKEKRLVEPAPQLPKEREISVATDHCTEQVLDAVAKKTKKALFSDTTSFEAKNSETKIAECKIEPKPVENTLNNAESTCQVKEICEIQKEPILPAPSTVELNIKEKVISTDSSTTTEKIDTVAVPIVEKTETKVLNLNCESLNKGNEPIKEISDDQNLKPCVSTTPAVAVEQPAPAAVPPPSSTVVDSTKILEECAKETKVVDKPETKKTITPEKVEPKKPDVPQEPQKPPHLLQVQVKEEDKSNVRPPPSTSLPIRDKIQLKNNDHAQLQNSLTSQFPINQMPNYHHTSQYWQWDYYSYNLCNLDPAAQKGQKQFHKDLATTMAYTHNFTQNLYQSAMHAHHQMHHPKDKQKVDRKNSGKKDDLSKPVSNISAVNTARDGDGNTLNCNDYNVNNQSNMFDQKCGNQQKQFKITDHAQQIKSIGNPQNSVPRHTNSNQAESSNLLPTSMSREAQAAPQKPKSEHNVNNIPLVPSHPSREEKIKVSQPILQSAPHSNLQVAGQPDVNTNNMAYNNSEAASNAPIQQQYDCGINVQINLDSPSNIGGPINHGPENPNGHMQRQFSDCSMQNQSATTPMHMSIQNSHMQQQNNINMNLNSESSPNLNIIGNAQQHQHQNRKLTVQPDIVASSPTAAHRAPTPKQIRNASSSNNAQQRDAKVPAAATSTQNTHHQHPQSSVSNISKGQQDGIGGGLQFTQLGGQHGHQQNMQTLDYIPIPQISQNFSTNPSNYDIVGMPAVIQRGMSLNSSVHSLPNSHQRIEQPASACAVNNFYLQNNMPSNEIVSNAPRIPVSTTLGPPSSAANNDQSISSNSGGSTPSLAGNLCSLSKLQQLTNCLETQPCNTSPGAQSNLTPSPHHPIPPNSMTPPPHLLMQNRNISTPPNMLQTQVTPLQYHKYYTSNMNIPPISSTQNTNRNTRNTPSAPIQHASSAISSSSNNRTANVHISPNLMSHYGAINSYRMSPQQSPPASAYSSGGEYPNSQIPMQMGVMNMQSQYQDACVLQRAAQPNSMYQTYSAYLPLNGSIRR</sequence>
<dbReference type="SUPFAM" id="SSF57903">
    <property type="entry name" value="FYVE/PHD zinc finger"/>
    <property type="match status" value="1"/>
</dbReference>
<dbReference type="eggNOG" id="KOG2747">
    <property type="taxonomic scope" value="Eukaryota"/>
</dbReference>
<feature type="region of interest" description="Disordered" evidence="18">
    <location>
        <begin position="1503"/>
        <end position="1550"/>
    </location>
</feature>
<keyword evidence="9" id="KW-0677">Repeat</keyword>
<dbReference type="Proteomes" id="UP000001070">
    <property type="component" value="Unassembled WGS sequence"/>
</dbReference>
<feature type="compositionally biased region" description="Polar residues" evidence="18">
    <location>
        <begin position="1651"/>
        <end position="1676"/>
    </location>
</feature>
<protein>
    <recommendedName>
        <fullName evidence="3">histone acetyltransferase</fullName>
        <ecNumber evidence="3">2.3.1.48</ecNumber>
    </recommendedName>
</protein>
<feature type="compositionally biased region" description="Pro residues" evidence="18">
    <location>
        <begin position="2018"/>
        <end position="2032"/>
    </location>
</feature>
<dbReference type="InterPro" id="IPR050603">
    <property type="entry name" value="MYST_HAT"/>
</dbReference>
<feature type="compositionally biased region" description="Polar residues" evidence="18">
    <location>
        <begin position="2005"/>
        <end position="2016"/>
    </location>
</feature>
<feature type="compositionally biased region" description="Low complexity" evidence="18">
    <location>
        <begin position="429"/>
        <end position="449"/>
    </location>
</feature>
<evidence type="ECO:0000256" key="16">
    <source>
        <dbReference type="ARBA" id="ARBA00048017"/>
    </source>
</evidence>